<dbReference type="AlphaFoldDB" id="A0A2H5QPK9"/>
<sequence>MAAALCGAITSGSRRTPRSFGEHFWQTLLFKCLELTMLEYCEPFMHLLRFVLLAHIGCHQMMSEESGNLRSYFECSHFSSGTIGALQVAFECDECFQCDNVSLM</sequence>
<organism evidence="1 2">
    <name type="scientific">Citrus unshiu</name>
    <name type="common">Satsuma mandarin</name>
    <name type="synonym">Citrus nobilis var. unshiu</name>
    <dbReference type="NCBI Taxonomy" id="55188"/>
    <lineage>
        <taxon>Eukaryota</taxon>
        <taxon>Viridiplantae</taxon>
        <taxon>Streptophyta</taxon>
        <taxon>Embryophyta</taxon>
        <taxon>Tracheophyta</taxon>
        <taxon>Spermatophyta</taxon>
        <taxon>Magnoliopsida</taxon>
        <taxon>eudicotyledons</taxon>
        <taxon>Gunneridae</taxon>
        <taxon>Pentapetalae</taxon>
        <taxon>rosids</taxon>
        <taxon>malvids</taxon>
        <taxon>Sapindales</taxon>
        <taxon>Rutaceae</taxon>
        <taxon>Aurantioideae</taxon>
        <taxon>Citrus</taxon>
    </lineage>
</organism>
<name>A0A2H5QPK9_CITUN</name>
<evidence type="ECO:0000313" key="1">
    <source>
        <dbReference type="EMBL" id="GAY66195.1"/>
    </source>
</evidence>
<dbReference type="EMBL" id="BDQV01000550">
    <property type="protein sequence ID" value="GAY66195.1"/>
    <property type="molecule type" value="Genomic_DNA"/>
</dbReference>
<proteinExistence type="predicted"/>
<reference evidence="1 2" key="1">
    <citation type="journal article" date="2017" name="Front. Genet.">
        <title>Draft sequencing of the heterozygous diploid genome of Satsuma (Citrus unshiu Marc.) using a hybrid assembly approach.</title>
        <authorList>
            <person name="Shimizu T."/>
            <person name="Tanizawa Y."/>
            <person name="Mochizuki T."/>
            <person name="Nagasaki H."/>
            <person name="Yoshioka T."/>
            <person name="Toyoda A."/>
            <person name="Fujiyama A."/>
            <person name="Kaminuma E."/>
            <person name="Nakamura Y."/>
        </authorList>
    </citation>
    <scope>NUCLEOTIDE SEQUENCE [LARGE SCALE GENOMIC DNA]</scope>
    <source>
        <strain evidence="2">cv. Miyagawa wase</strain>
    </source>
</reference>
<protein>
    <submittedName>
        <fullName evidence="1">Uncharacterized protein</fullName>
    </submittedName>
</protein>
<dbReference type="Proteomes" id="UP000236630">
    <property type="component" value="Unassembled WGS sequence"/>
</dbReference>
<evidence type="ECO:0000313" key="2">
    <source>
        <dbReference type="Proteomes" id="UP000236630"/>
    </source>
</evidence>
<comment type="caution">
    <text evidence="1">The sequence shown here is derived from an EMBL/GenBank/DDBJ whole genome shotgun (WGS) entry which is preliminary data.</text>
</comment>
<accession>A0A2H5QPK9</accession>
<keyword evidence="2" id="KW-1185">Reference proteome</keyword>
<gene>
    <name evidence="1" type="ORF">CUMW_246810</name>
</gene>